<keyword evidence="1" id="KW-0732">Signal</keyword>
<organism evidence="2 3">
    <name type="scientific">Limnobacter humi</name>
    <dbReference type="NCBI Taxonomy" id="1778671"/>
    <lineage>
        <taxon>Bacteria</taxon>
        <taxon>Pseudomonadati</taxon>
        <taxon>Pseudomonadota</taxon>
        <taxon>Betaproteobacteria</taxon>
        <taxon>Burkholderiales</taxon>
        <taxon>Burkholderiaceae</taxon>
        <taxon>Limnobacter</taxon>
    </lineage>
</organism>
<feature type="signal peptide" evidence="1">
    <location>
        <begin position="1"/>
        <end position="22"/>
    </location>
</feature>
<protein>
    <recommendedName>
        <fullName evidence="4">SH3 domain-containing protein</fullName>
    </recommendedName>
</protein>
<keyword evidence="3" id="KW-1185">Reference proteome</keyword>
<evidence type="ECO:0000313" key="3">
    <source>
        <dbReference type="Proteomes" id="UP001204142"/>
    </source>
</evidence>
<sequence length="214" mass="24018">MKMCRFFILLVLLVFNTVTASASDRLLPVDEASLNPDFFAFRVQLQSAIARRDPNFLLNVISKDIFFSFGSESGFDDFVKNWDPSRPDSPVWPIMAETLALGGTFDSDGSFTAPYVFTNWPNDKDAFEFVAVIAADVPVYSQPSNAAPVIDHLSFSVVELANDQFSQASWTHIKLDQNRTGFMESSFLRSSLADRLRFSKIDGRWQISVFISGD</sequence>
<comment type="caution">
    <text evidence="2">The sequence shown here is derived from an EMBL/GenBank/DDBJ whole genome shotgun (WGS) entry which is preliminary data.</text>
</comment>
<evidence type="ECO:0008006" key="4">
    <source>
        <dbReference type="Google" id="ProtNLM"/>
    </source>
</evidence>
<dbReference type="Proteomes" id="UP001204142">
    <property type="component" value="Unassembled WGS sequence"/>
</dbReference>
<gene>
    <name evidence="2" type="ORF">NQT62_02090</name>
</gene>
<name>A0ABT1WCI5_9BURK</name>
<reference evidence="2 3" key="1">
    <citation type="submission" date="2022-07" db="EMBL/GenBank/DDBJ databases">
        <authorList>
            <person name="Xamxidin M."/>
            <person name="Wu M."/>
        </authorList>
    </citation>
    <scope>NUCLEOTIDE SEQUENCE [LARGE SCALE GENOMIC DNA]</scope>
    <source>
        <strain evidence="2 3">NBRC 111650</strain>
    </source>
</reference>
<evidence type="ECO:0000313" key="2">
    <source>
        <dbReference type="EMBL" id="MCQ8895227.1"/>
    </source>
</evidence>
<dbReference type="RefSeq" id="WP_256762900.1">
    <property type="nucleotide sequence ID" value="NZ_JANIGO010000001.1"/>
</dbReference>
<proteinExistence type="predicted"/>
<feature type="chain" id="PRO_5046231669" description="SH3 domain-containing protein" evidence="1">
    <location>
        <begin position="23"/>
        <end position="214"/>
    </location>
</feature>
<accession>A0ABT1WCI5</accession>
<dbReference type="EMBL" id="JANIGO010000001">
    <property type="protein sequence ID" value="MCQ8895227.1"/>
    <property type="molecule type" value="Genomic_DNA"/>
</dbReference>
<evidence type="ECO:0000256" key="1">
    <source>
        <dbReference type="SAM" id="SignalP"/>
    </source>
</evidence>